<dbReference type="EnsemblBacteria" id="CAD72871">
    <property type="protein sequence ID" value="CAD72871"/>
    <property type="gene ID" value="RB2864"/>
</dbReference>
<dbReference type="InParanoid" id="Q7UV55"/>
<evidence type="ECO:0000313" key="4">
    <source>
        <dbReference type="Proteomes" id="UP000001025"/>
    </source>
</evidence>
<dbReference type="PATRIC" id="fig|243090.15.peg.1322"/>
<name>Q7UV55_RHOBA</name>
<sequence length="596" mass="62723">MDQLKQSFAAAAKYGFWIGTGTITLGALVIWFMVTGALVEENNSRTSKIKSDVSAVSTLRSELSEHPNQISKAAMDLLVEGRQAEVLQVWQEVYDAQRDILVWPEEELTTEFVDEFRDLMPIETHIAHPPEDGQEIPSSYRNLYAYYIKDVLPSIAEIAKAEWEAEFRSAGAGGMDAMMGGMDSMMGGMDGMGGYGGMGRGPINIAGVEDVPLVDWPVSSQSAIITELFPWQGRTPSTLEVYYSQENLWILRQLLAIVADVNGEAQQPFEAKIHVINHLSLGKKVKFTAGSIQKPGVAMTGGMGMGMDMGMDMGMGMGDDMYGGMDSGDLYGGMDSGMGTMSEAPDPVDNRYVDTAYEPIDGATLRSALESESPEDAPLKVAKRVPVMMSLQIDQRYIPDLLAACGSAPLMVEVKQVRILPKSAGSSAVGAMGGGMGGGMDSMMGGGMDMDMGMGMDGGMGMGGMGMGMMGGGASQGPKEKFPLDVTVEVYGLIHIYNPPDEDKLGVEQVTEDTVLDGETMAQSAEDDLKEGSNGAGAGAGTQPAVDTPDSALPPPTADPDATTPAEDATTPDANEASPQPAGEASVPGGSAGTTG</sequence>
<dbReference type="KEGG" id="rba:RB2864"/>
<dbReference type="Proteomes" id="UP000001025">
    <property type="component" value="Chromosome"/>
</dbReference>
<protein>
    <submittedName>
        <fullName evidence="3">Uncharacterized protein</fullName>
    </submittedName>
</protein>
<feature type="region of interest" description="Disordered" evidence="1">
    <location>
        <begin position="523"/>
        <end position="596"/>
    </location>
</feature>
<keyword evidence="2" id="KW-0812">Transmembrane</keyword>
<dbReference type="STRING" id="243090.RB2864"/>
<dbReference type="eggNOG" id="ENOG502ZBSI">
    <property type="taxonomic scope" value="Bacteria"/>
</dbReference>
<accession>Q7UV55</accession>
<dbReference type="OrthoDB" id="266533at2"/>
<gene>
    <name evidence="3" type="ordered locus">RB2864</name>
</gene>
<dbReference type="RefSeq" id="WP_011119062.1">
    <property type="nucleotide sequence ID" value="NC_005027.1"/>
</dbReference>
<keyword evidence="2" id="KW-0472">Membrane</keyword>
<dbReference type="HOGENOM" id="CLU_457744_0_0_0"/>
<evidence type="ECO:0000256" key="1">
    <source>
        <dbReference type="SAM" id="MobiDB-lite"/>
    </source>
</evidence>
<keyword evidence="2" id="KW-1133">Transmembrane helix</keyword>
<feature type="compositionally biased region" description="Low complexity" evidence="1">
    <location>
        <begin position="559"/>
        <end position="574"/>
    </location>
</feature>
<feature type="transmembrane region" description="Helical" evidence="2">
    <location>
        <begin position="14"/>
        <end position="39"/>
    </location>
</feature>
<evidence type="ECO:0000256" key="2">
    <source>
        <dbReference type="SAM" id="Phobius"/>
    </source>
</evidence>
<organism evidence="3 4">
    <name type="scientific">Rhodopirellula baltica (strain DSM 10527 / NCIMB 13988 / SH1)</name>
    <dbReference type="NCBI Taxonomy" id="243090"/>
    <lineage>
        <taxon>Bacteria</taxon>
        <taxon>Pseudomonadati</taxon>
        <taxon>Planctomycetota</taxon>
        <taxon>Planctomycetia</taxon>
        <taxon>Pirellulales</taxon>
        <taxon>Pirellulaceae</taxon>
        <taxon>Rhodopirellula</taxon>
    </lineage>
</organism>
<dbReference type="EMBL" id="BX294137">
    <property type="protein sequence ID" value="CAD72871.1"/>
    <property type="molecule type" value="Genomic_DNA"/>
</dbReference>
<proteinExistence type="predicted"/>
<dbReference type="AlphaFoldDB" id="Q7UV55"/>
<evidence type="ECO:0000313" key="3">
    <source>
        <dbReference type="EMBL" id="CAD72871.1"/>
    </source>
</evidence>
<keyword evidence="4" id="KW-1185">Reference proteome</keyword>
<reference evidence="3 4" key="1">
    <citation type="journal article" date="2003" name="Proc. Natl. Acad. Sci. U.S.A.">
        <title>Complete genome sequence of the marine planctomycete Pirellula sp. strain 1.</title>
        <authorList>
            <person name="Gloeckner F.O."/>
            <person name="Kube M."/>
            <person name="Bauer M."/>
            <person name="Teeling H."/>
            <person name="Lombardot T."/>
            <person name="Ludwig W."/>
            <person name="Gade D."/>
            <person name="Beck A."/>
            <person name="Borzym K."/>
            <person name="Heitmann K."/>
            <person name="Rabus R."/>
            <person name="Schlesner H."/>
            <person name="Amann R."/>
            <person name="Reinhardt R."/>
        </authorList>
    </citation>
    <scope>NUCLEOTIDE SEQUENCE [LARGE SCALE GENOMIC DNA]</scope>
    <source>
        <strain evidence="4">DSM 10527 / NCIMB 13988 / SH1</strain>
    </source>
</reference>